<reference evidence="1" key="1">
    <citation type="submission" date="2022-07" db="EMBL/GenBank/DDBJ databases">
        <title>Genome Sequence of Phlebia brevispora.</title>
        <authorList>
            <person name="Buettner E."/>
        </authorList>
    </citation>
    <scope>NUCLEOTIDE SEQUENCE</scope>
    <source>
        <strain evidence="1">MPL23</strain>
    </source>
</reference>
<name>A0ACC1TBL7_9APHY</name>
<evidence type="ECO:0000313" key="1">
    <source>
        <dbReference type="EMBL" id="KAJ3557395.1"/>
    </source>
</evidence>
<sequence length="905" mass="103110">MPSKHICSFCGAHRPTLQGLRSHISQRRECREAFTARVRAQALSEEQDQPSVVHSDSTQAIPKDVHEAFSPLQAHEPENLQEPQSKRARVEEIDDEEFDAGGLPKAPFVRLDTTAGKPMGRGMTLFERVHEERVKEGLKDEPWAPFQDKQEWDLVRFLMASGLSQQDIDRFLKLEITRQRSSLSFKDKRTFFQKVDSLPQGAEWKCEVLESKGDLLDKDGEYSVEYLELWRRDPLACIRKLISNPAFRNHMKYAPEEIFEDCYGKKMMLNEMWTAQWWRDLQKLLPRGATLVPVILASDKTQLSTFSGDKSAWPVYLTIGNIDKATRRSPSARATVLIGYLPVTKLENFTESKRALRGYQLFHDCMRLLLKPLAAAGKEGVMMTCADGYQRKVYPIIAAYIADHPEQCLVTCCKENHCPKCLVDPKKRGDIVYSLLCDSDKTGHMLHSAVMTGTTSKAFTKAGLRPVYPFWVDLPHCDIFSCITPDILHQLHKGVFKDHMVSWATASMDGTKDEVDHRFMAMTAHPDLRYFKKGISFVSQWTGTEYKNMEKVFLGVVAGAAEADVVRAVRAVLDFVYYAHFETHMEESLTNLEKAWQSFHQYKHVFIRNGTRTAFDIPKIHSMIHYANSIRLLGTADGYSTEGSERLHIDFAKIGYRASNRKQYISQMTKWLNRQESVRRFEGYLQWRGVADIPDTEGAEDDEDEDGAEVAAEEDEDEDVKASTSSQPYKISKQSPYPHMPVEKIVAEYGAPNFARCLQEFLDRRAAERRQVRTLAIHDLTPIAVYKQFKISLPRMGQVSQNSSFDTIRAIPQQHSARLLGKSIVPAEFSTVLAQESSNEMEKQGPAAGLQNPLQGLTVGQVRVIFRVPAEYAHLAKHPLAYIEWFTPFQTRDNLVDEDSDSDEE</sequence>
<keyword evidence="2" id="KW-1185">Reference proteome</keyword>
<accession>A0ACC1TBL7</accession>
<evidence type="ECO:0000313" key="2">
    <source>
        <dbReference type="Proteomes" id="UP001148662"/>
    </source>
</evidence>
<organism evidence="1 2">
    <name type="scientific">Phlebia brevispora</name>
    <dbReference type="NCBI Taxonomy" id="194682"/>
    <lineage>
        <taxon>Eukaryota</taxon>
        <taxon>Fungi</taxon>
        <taxon>Dikarya</taxon>
        <taxon>Basidiomycota</taxon>
        <taxon>Agaricomycotina</taxon>
        <taxon>Agaricomycetes</taxon>
        <taxon>Polyporales</taxon>
        <taxon>Meruliaceae</taxon>
        <taxon>Phlebia</taxon>
    </lineage>
</organism>
<dbReference type="EMBL" id="JANHOG010000161">
    <property type="protein sequence ID" value="KAJ3557395.1"/>
    <property type="molecule type" value="Genomic_DNA"/>
</dbReference>
<comment type="caution">
    <text evidence="1">The sequence shown here is derived from an EMBL/GenBank/DDBJ whole genome shotgun (WGS) entry which is preliminary data.</text>
</comment>
<proteinExistence type="predicted"/>
<protein>
    <submittedName>
        <fullName evidence="1">Uncharacterized protein</fullName>
    </submittedName>
</protein>
<gene>
    <name evidence="1" type="ORF">NM688_g1498</name>
</gene>
<dbReference type="Proteomes" id="UP001148662">
    <property type="component" value="Unassembled WGS sequence"/>
</dbReference>